<dbReference type="FunFam" id="3.30.565.10:FF:000006">
    <property type="entry name" value="Sensor histidine kinase WalK"/>
    <property type="match status" value="1"/>
</dbReference>
<sequence>MNSSDLKNIDYRRIFESVPGLYLVLLPDLRIVAVSDAYLKATITKREEILGRGIFDVFPDNPSDPTADGVSNLRHSLEFVLKEKLPDTMAVQKYDVRRPEEEGGGFEEKYWSPMNFPLCDENGEVVYIIHRAEEVTEFVKLKNMGTERSKEAEELRTLTATMETEIYQRAQEIQNTNKKLLRANDELIQREKEIQEVYERLSELDQLKSQFFTNVSHELRTPLTLIIGPTQTLLKDQRISTTQRAFLETIERNSYTLLKHVNDLLDISKLEAGKMTLQYSNANLSQVIQYVAAHFDSIAKERNIEFELDLPESVPAQIDVSKIERVVLNLISNAFKFVSDSGKIRCELKTDGATARIGVSDNGPGVPVHLRERIFEKFRQGEEGNARSFGGTGLGLAIAKEFAELHLGTLGVFDSPLGGAFFHVQIPILAPMELDESKTVENEGIGAAILSNVYELKRNKAEILEESHVFYNRPKVLIVEDNPEMRKYIFDTLSNEFNLLIASDGKQGLEKAIREKPDIIVTDIMMPVMSGDQMVREIRKLPELANTYIVFLSAKSDQNYRVKLLQEGAQDYLIKPFTPEELIVRIRNFTLLKKSIETLETANKDMEAFSYSVSHDLRAPIRGIEGFLNIIFEDFGETMNPEAVRYLRIIHKSVLYMNNLIQDLLNFHRITKIDLKTRIVDMDNMVEEVIDAIKQNYPEHHSSFQIEKLPNAMADGASLKQVWMNLISNAVKYSSKKEKPRIKIGSKELDGFNAYFVEDNGVGFNSNYANKLFKVFQRLHTQEEFEGTGVGLAIVARIIQRHGGQVYAEGSLNQGSTFSFTLPKLSGNEKN</sequence>
<dbReference type="PROSITE" id="PS50109">
    <property type="entry name" value="HIS_KIN"/>
    <property type="match status" value="2"/>
</dbReference>
<evidence type="ECO:0000256" key="6">
    <source>
        <dbReference type="ARBA" id="ARBA00022777"/>
    </source>
</evidence>
<dbReference type="GO" id="GO:0016020">
    <property type="term" value="C:membrane"/>
    <property type="evidence" value="ECO:0007669"/>
    <property type="project" value="UniProtKB-SubCell"/>
</dbReference>
<dbReference type="InterPro" id="IPR005467">
    <property type="entry name" value="His_kinase_dom"/>
</dbReference>
<dbReference type="InterPro" id="IPR003661">
    <property type="entry name" value="HisK_dim/P_dom"/>
</dbReference>
<dbReference type="Proteomes" id="UP000297613">
    <property type="component" value="Unassembled WGS sequence"/>
</dbReference>
<dbReference type="SUPFAM" id="SSF55785">
    <property type="entry name" value="PYP-like sensor domain (PAS domain)"/>
    <property type="match status" value="1"/>
</dbReference>
<dbReference type="FunFam" id="1.10.287.130:FF:000140">
    <property type="entry name" value="Sensor histidine kinase, PAS and GAF domain-containing"/>
    <property type="match status" value="1"/>
</dbReference>
<evidence type="ECO:0000256" key="8">
    <source>
        <dbReference type="ARBA" id="ARBA00023012"/>
    </source>
</evidence>
<dbReference type="InterPro" id="IPR000014">
    <property type="entry name" value="PAS"/>
</dbReference>
<dbReference type="GO" id="GO:0000155">
    <property type="term" value="F:phosphorelay sensor kinase activity"/>
    <property type="evidence" value="ECO:0007669"/>
    <property type="project" value="InterPro"/>
</dbReference>
<dbReference type="Gene3D" id="3.30.565.10">
    <property type="entry name" value="Histidine kinase-like ATPase, C-terminal domain"/>
    <property type="match status" value="2"/>
</dbReference>
<gene>
    <name evidence="14" type="ORF">EHQ83_02450</name>
</gene>
<evidence type="ECO:0000256" key="10">
    <source>
        <dbReference type="PROSITE-ProRule" id="PRU00169"/>
    </source>
</evidence>
<dbReference type="SMART" id="SM00091">
    <property type="entry name" value="PAS"/>
    <property type="match status" value="1"/>
</dbReference>
<feature type="modified residue" description="4-aspartylphosphate" evidence="10">
    <location>
        <position position="523"/>
    </location>
</feature>
<dbReference type="SMART" id="SM00388">
    <property type="entry name" value="HisKA"/>
    <property type="match status" value="2"/>
</dbReference>
<keyword evidence="4" id="KW-0808">Transferase</keyword>
<protein>
    <recommendedName>
        <fullName evidence="2">histidine kinase</fullName>
        <ecNumber evidence="2">2.7.13.3</ecNumber>
    </recommendedName>
</protein>
<reference evidence="14 15" key="1">
    <citation type="journal article" date="2019" name="PLoS Negl. Trop. Dis.">
        <title>Revisiting the worldwide diversity of Leptospira species in the environment.</title>
        <authorList>
            <person name="Vincent A.T."/>
            <person name="Schiettekatte O."/>
            <person name="Bourhy P."/>
            <person name="Veyrier F.J."/>
            <person name="Picardeau M."/>
        </authorList>
    </citation>
    <scope>NUCLEOTIDE SEQUENCE [LARGE SCALE GENOMIC DNA]</scope>
    <source>
        <strain evidence="14 15">201702445</strain>
    </source>
</reference>
<evidence type="ECO:0000259" key="13">
    <source>
        <dbReference type="PROSITE" id="PS50110"/>
    </source>
</evidence>
<dbReference type="InterPro" id="IPR003594">
    <property type="entry name" value="HATPase_dom"/>
</dbReference>
<dbReference type="InterPro" id="IPR011006">
    <property type="entry name" value="CheY-like_superfamily"/>
</dbReference>
<dbReference type="SMART" id="SM00387">
    <property type="entry name" value="HATPase_c"/>
    <property type="match status" value="2"/>
</dbReference>
<dbReference type="InterPro" id="IPR013656">
    <property type="entry name" value="PAS_4"/>
</dbReference>
<keyword evidence="8" id="KW-0902">Two-component regulatory system</keyword>
<dbReference type="AlphaFoldDB" id="A0A6N4R165"/>
<dbReference type="NCBIfam" id="NF047465">
    <property type="entry name" value="hybrid_HK_LvrA"/>
    <property type="match status" value="1"/>
</dbReference>
<name>A0A6N4R165_9LEPT</name>
<proteinExistence type="predicted"/>
<dbReference type="EC" id="2.7.13.3" evidence="2"/>
<dbReference type="GO" id="GO:0000156">
    <property type="term" value="F:phosphorelay response regulator activity"/>
    <property type="evidence" value="ECO:0007669"/>
    <property type="project" value="TreeGrafter"/>
</dbReference>
<evidence type="ECO:0000259" key="12">
    <source>
        <dbReference type="PROSITE" id="PS50109"/>
    </source>
</evidence>
<evidence type="ECO:0000256" key="4">
    <source>
        <dbReference type="ARBA" id="ARBA00022679"/>
    </source>
</evidence>
<feature type="domain" description="Response regulatory" evidence="13">
    <location>
        <begin position="475"/>
        <end position="590"/>
    </location>
</feature>
<evidence type="ECO:0000313" key="14">
    <source>
        <dbReference type="EMBL" id="TGL89066.1"/>
    </source>
</evidence>
<organism evidence="14 15">
    <name type="scientific">Leptospira yasudae</name>
    <dbReference type="NCBI Taxonomy" id="2202201"/>
    <lineage>
        <taxon>Bacteria</taxon>
        <taxon>Pseudomonadati</taxon>
        <taxon>Spirochaetota</taxon>
        <taxon>Spirochaetia</taxon>
        <taxon>Leptospirales</taxon>
        <taxon>Leptospiraceae</taxon>
        <taxon>Leptospira</taxon>
    </lineage>
</organism>
<evidence type="ECO:0000256" key="5">
    <source>
        <dbReference type="ARBA" id="ARBA00022741"/>
    </source>
</evidence>
<evidence type="ECO:0000256" key="11">
    <source>
        <dbReference type="SAM" id="Coils"/>
    </source>
</evidence>
<dbReference type="InterPro" id="IPR036097">
    <property type="entry name" value="HisK_dim/P_sf"/>
</dbReference>
<comment type="caution">
    <text evidence="14">The sequence shown here is derived from an EMBL/GenBank/DDBJ whole genome shotgun (WGS) entry which is preliminary data.</text>
</comment>
<dbReference type="InterPro" id="IPR036890">
    <property type="entry name" value="HATPase_C_sf"/>
</dbReference>
<evidence type="ECO:0000256" key="7">
    <source>
        <dbReference type="ARBA" id="ARBA00022840"/>
    </source>
</evidence>
<dbReference type="Pfam" id="PF00512">
    <property type="entry name" value="HisKA"/>
    <property type="match status" value="2"/>
</dbReference>
<comment type="catalytic activity">
    <reaction evidence="1">
        <text>ATP + protein L-histidine = ADP + protein N-phospho-L-histidine.</text>
        <dbReference type="EC" id="2.7.13.3"/>
    </reaction>
</comment>
<feature type="domain" description="Histidine kinase" evidence="12">
    <location>
        <begin position="612"/>
        <end position="826"/>
    </location>
</feature>
<dbReference type="CDD" id="cd17574">
    <property type="entry name" value="REC_OmpR"/>
    <property type="match status" value="1"/>
</dbReference>
<keyword evidence="7" id="KW-0067">ATP-binding</keyword>
<dbReference type="Gene3D" id="3.30.450.20">
    <property type="entry name" value="PAS domain"/>
    <property type="match status" value="1"/>
</dbReference>
<dbReference type="GO" id="GO:0005524">
    <property type="term" value="F:ATP binding"/>
    <property type="evidence" value="ECO:0007669"/>
    <property type="project" value="UniProtKB-KW"/>
</dbReference>
<dbReference type="Gene3D" id="1.10.287.130">
    <property type="match status" value="2"/>
</dbReference>
<evidence type="ECO:0000256" key="2">
    <source>
        <dbReference type="ARBA" id="ARBA00012438"/>
    </source>
</evidence>
<keyword evidence="5" id="KW-0547">Nucleotide-binding</keyword>
<dbReference type="SMART" id="SM00448">
    <property type="entry name" value="REC"/>
    <property type="match status" value="1"/>
</dbReference>
<keyword evidence="9" id="KW-0472">Membrane</keyword>
<dbReference type="SUPFAM" id="SSF55874">
    <property type="entry name" value="ATPase domain of HSP90 chaperone/DNA topoisomerase II/histidine kinase"/>
    <property type="match status" value="2"/>
</dbReference>
<feature type="domain" description="Histidine kinase" evidence="12">
    <location>
        <begin position="214"/>
        <end position="430"/>
    </location>
</feature>
<dbReference type="FunFam" id="1.10.287.130:FF:000034">
    <property type="entry name" value="Two-component system sensor histidine kinase/response regulator"/>
    <property type="match status" value="1"/>
</dbReference>
<dbReference type="EMBL" id="RQGM01000008">
    <property type="protein sequence ID" value="TGL89066.1"/>
    <property type="molecule type" value="Genomic_DNA"/>
</dbReference>
<evidence type="ECO:0000256" key="9">
    <source>
        <dbReference type="ARBA" id="ARBA00023136"/>
    </source>
</evidence>
<keyword evidence="6" id="KW-0418">Kinase</keyword>
<dbReference type="InterPro" id="IPR004358">
    <property type="entry name" value="Sig_transdc_His_kin-like_C"/>
</dbReference>
<dbReference type="Pfam" id="PF08448">
    <property type="entry name" value="PAS_4"/>
    <property type="match status" value="1"/>
</dbReference>
<dbReference type="PANTHER" id="PTHR42878:SF15">
    <property type="entry name" value="BACTERIOPHYTOCHROME"/>
    <property type="match status" value="1"/>
</dbReference>
<dbReference type="SUPFAM" id="SSF52172">
    <property type="entry name" value="CheY-like"/>
    <property type="match status" value="1"/>
</dbReference>
<evidence type="ECO:0000313" key="15">
    <source>
        <dbReference type="Proteomes" id="UP000297613"/>
    </source>
</evidence>
<dbReference type="Pfam" id="PF02518">
    <property type="entry name" value="HATPase_c"/>
    <property type="match status" value="2"/>
</dbReference>
<dbReference type="GO" id="GO:0007234">
    <property type="term" value="P:osmosensory signaling via phosphorelay pathway"/>
    <property type="evidence" value="ECO:0007669"/>
    <property type="project" value="TreeGrafter"/>
</dbReference>
<evidence type="ECO:0000256" key="1">
    <source>
        <dbReference type="ARBA" id="ARBA00000085"/>
    </source>
</evidence>
<dbReference type="InterPro" id="IPR050351">
    <property type="entry name" value="BphY/WalK/GraS-like"/>
</dbReference>
<accession>A0A6N4R165</accession>
<evidence type="ECO:0000256" key="3">
    <source>
        <dbReference type="ARBA" id="ARBA00022553"/>
    </source>
</evidence>
<dbReference type="GO" id="GO:0030295">
    <property type="term" value="F:protein kinase activator activity"/>
    <property type="evidence" value="ECO:0007669"/>
    <property type="project" value="TreeGrafter"/>
</dbReference>
<dbReference type="Pfam" id="PF00072">
    <property type="entry name" value="Response_reg"/>
    <property type="match status" value="1"/>
</dbReference>
<dbReference type="RefSeq" id="WP_135569966.1">
    <property type="nucleotide sequence ID" value="NZ_RQGK01000004.1"/>
</dbReference>
<dbReference type="Gene3D" id="3.40.50.2300">
    <property type="match status" value="1"/>
</dbReference>
<dbReference type="InterPro" id="IPR035965">
    <property type="entry name" value="PAS-like_dom_sf"/>
</dbReference>
<dbReference type="CDD" id="cd00082">
    <property type="entry name" value="HisKA"/>
    <property type="match status" value="2"/>
</dbReference>
<dbReference type="PRINTS" id="PR00344">
    <property type="entry name" value="BCTRLSENSOR"/>
</dbReference>
<keyword evidence="3 10" id="KW-0597">Phosphoprotein</keyword>
<dbReference type="PANTHER" id="PTHR42878">
    <property type="entry name" value="TWO-COMPONENT HISTIDINE KINASE"/>
    <property type="match status" value="1"/>
</dbReference>
<feature type="coiled-coil region" evidence="11">
    <location>
        <begin position="170"/>
        <end position="204"/>
    </location>
</feature>
<dbReference type="SUPFAM" id="SSF47384">
    <property type="entry name" value="Homodimeric domain of signal transducing histidine kinase"/>
    <property type="match status" value="2"/>
</dbReference>
<dbReference type="InterPro" id="IPR001789">
    <property type="entry name" value="Sig_transdc_resp-reg_receiver"/>
</dbReference>
<keyword evidence="11" id="KW-0175">Coiled coil</keyword>
<dbReference type="FunFam" id="3.40.50.2300:FF:000121">
    <property type="entry name" value="Sensor histidine kinase RcsC"/>
    <property type="match status" value="1"/>
</dbReference>
<dbReference type="PROSITE" id="PS50110">
    <property type="entry name" value="RESPONSE_REGULATORY"/>
    <property type="match status" value="1"/>
</dbReference>